<accession>D5PIQ2</accession>
<dbReference type="CDD" id="cd08862">
    <property type="entry name" value="SRPBCC_Smu440-like"/>
    <property type="match status" value="1"/>
</dbReference>
<reference evidence="1 2" key="1">
    <citation type="submission" date="2010-04" db="EMBL/GenBank/DDBJ databases">
        <authorList>
            <person name="Muzny D."/>
            <person name="Qin X."/>
            <person name="Deng J."/>
            <person name="Jiang H."/>
            <person name="Liu Y."/>
            <person name="Qu J."/>
            <person name="Song X.-Z."/>
            <person name="Zhang L."/>
            <person name="Thornton R."/>
            <person name="Coyle M."/>
            <person name="Francisco L."/>
            <person name="Jackson L."/>
            <person name="Javaid M."/>
            <person name="Korchina V."/>
            <person name="Kovar C."/>
            <person name="Mata R."/>
            <person name="Mathew T."/>
            <person name="Ngo R."/>
            <person name="Nguyen L."/>
            <person name="Nguyen N."/>
            <person name="Okwuonu G."/>
            <person name="Ongeri F."/>
            <person name="Pham C."/>
            <person name="Simmons D."/>
            <person name="Wilczek-Boney K."/>
            <person name="Hale W."/>
            <person name="Jakkamsetti A."/>
            <person name="Pham P."/>
            <person name="Ruth R."/>
            <person name="San Lucas F."/>
            <person name="Warren J."/>
            <person name="Zhang J."/>
            <person name="Zhao Z."/>
            <person name="Zhou C."/>
            <person name="Zhu D."/>
            <person name="Lee S."/>
            <person name="Bess C."/>
            <person name="Blankenburg K."/>
            <person name="Forbes L."/>
            <person name="Fu Q."/>
            <person name="Gubbala S."/>
            <person name="Hirani K."/>
            <person name="Jayaseelan J.C."/>
            <person name="Lara F."/>
            <person name="Munidasa M."/>
            <person name="Palculict T."/>
            <person name="Patil S."/>
            <person name="Pu L.-L."/>
            <person name="Saada N."/>
            <person name="Tang L."/>
            <person name="Weissenberger G."/>
            <person name="Zhu Y."/>
            <person name="Hemphill L."/>
            <person name="Shang Y."/>
            <person name="Youmans B."/>
            <person name="Ayvaz T."/>
            <person name="Ross M."/>
            <person name="Santibanez J."/>
            <person name="Aqrawi P."/>
            <person name="Gross S."/>
            <person name="Joshi V."/>
            <person name="Fowler G."/>
            <person name="Nazareth L."/>
            <person name="Reid J."/>
            <person name="Worley K."/>
            <person name="Petrosino J."/>
            <person name="Highlander S."/>
            <person name="Gibbs R."/>
        </authorList>
    </citation>
    <scope>NUCLEOTIDE SEQUENCE [LARGE SCALE GENOMIC DNA]</scope>
    <source>
        <strain evidence="1 2">ATCC BAA-614</strain>
    </source>
</reference>
<dbReference type="Proteomes" id="UP000003653">
    <property type="component" value="Unassembled WGS sequence"/>
</dbReference>
<dbReference type="AlphaFoldDB" id="D5PIQ2"/>
<evidence type="ECO:0008006" key="3">
    <source>
        <dbReference type="Google" id="ProtNLM"/>
    </source>
</evidence>
<name>D5PIQ2_9MYCO</name>
<organism evidence="1 2">
    <name type="scientific">Mycobacterium parascrofulaceum ATCC BAA-614</name>
    <dbReference type="NCBI Taxonomy" id="525368"/>
    <lineage>
        <taxon>Bacteria</taxon>
        <taxon>Bacillati</taxon>
        <taxon>Actinomycetota</taxon>
        <taxon>Actinomycetes</taxon>
        <taxon>Mycobacteriales</taxon>
        <taxon>Mycobacteriaceae</taxon>
        <taxon>Mycobacterium</taxon>
        <taxon>Mycobacterium simiae complex</taxon>
    </lineage>
</organism>
<sequence length="222" mass="25043">MFSVTRTPLHTPFCLRDVRLQTLPLGYDNTAEHKNLCLRVVDEPRIQLHLPQYSAISGPLKPPIQGHPFRCTIWYMLTEDSIEIDAPPQLVWDVFSDVQRWPEWTASVTSLTGRDGPALEVGRRFAIKQPGMAKLTWTVTEIAPGTSWTWVQRSPGVRVSARHDVIAQPGGRTLVRQRLDQRGVLGALVGRLMAEKTKRFLELEAQGLKARSEQFSRADGSH</sequence>
<proteinExistence type="predicted"/>
<evidence type="ECO:0000313" key="1">
    <source>
        <dbReference type="EMBL" id="EFG74048.1"/>
    </source>
</evidence>
<protein>
    <recommendedName>
        <fullName evidence="3">Polyketide cyclase/dehydrase</fullName>
    </recommendedName>
</protein>
<dbReference type="Gene3D" id="3.30.530.20">
    <property type="match status" value="1"/>
</dbReference>
<keyword evidence="2" id="KW-1185">Reference proteome</keyword>
<evidence type="ECO:0000313" key="2">
    <source>
        <dbReference type="Proteomes" id="UP000003653"/>
    </source>
</evidence>
<dbReference type="eggNOG" id="COG3427">
    <property type="taxonomic scope" value="Bacteria"/>
</dbReference>
<dbReference type="InterPro" id="IPR019587">
    <property type="entry name" value="Polyketide_cyclase/dehydratase"/>
</dbReference>
<comment type="caution">
    <text evidence="1">The sequence shown here is derived from an EMBL/GenBank/DDBJ whole genome shotgun (WGS) entry which is preliminary data.</text>
</comment>
<dbReference type="InterPro" id="IPR023393">
    <property type="entry name" value="START-like_dom_sf"/>
</dbReference>
<dbReference type="Pfam" id="PF10604">
    <property type="entry name" value="Polyketide_cyc2"/>
    <property type="match status" value="1"/>
</dbReference>
<dbReference type="EMBL" id="ADNV01000387">
    <property type="protein sequence ID" value="EFG74048.1"/>
    <property type="molecule type" value="Genomic_DNA"/>
</dbReference>
<dbReference type="SUPFAM" id="SSF55961">
    <property type="entry name" value="Bet v1-like"/>
    <property type="match status" value="1"/>
</dbReference>
<dbReference type="HOGENOM" id="CLU_1244197_0_0_11"/>
<gene>
    <name evidence="1" type="ORF">HMPREF0591_6046</name>
</gene>